<dbReference type="InterPro" id="IPR029767">
    <property type="entry name" value="WecB-like"/>
</dbReference>
<dbReference type="EMBL" id="RCOR01000041">
    <property type="protein sequence ID" value="RSN67850.1"/>
    <property type="molecule type" value="Genomic_DNA"/>
</dbReference>
<dbReference type="SUPFAM" id="SSF53756">
    <property type="entry name" value="UDP-Glycosyltransferase/glycogen phosphorylase"/>
    <property type="match status" value="1"/>
</dbReference>
<gene>
    <name evidence="2" type="ORF">D9Q81_07405</name>
</gene>
<keyword evidence="2" id="KW-0413">Isomerase</keyword>
<dbReference type="NCBIfam" id="TIGR00236">
    <property type="entry name" value="wecB"/>
    <property type="match status" value="1"/>
</dbReference>
<name>A0A3R9WXR7_9CREN</name>
<reference evidence="2 3" key="1">
    <citation type="submission" date="2018-10" db="EMBL/GenBank/DDBJ databases">
        <title>Co-occurring genomic capacity for anaerobic methane metabolism and dissimilatory sulfite reduction discovered in the Korarchaeota.</title>
        <authorList>
            <person name="Mckay L.J."/>
            <person name="Dlakic M."/>
            <person name="Fields M.W."/>
            <person name="Delmont T.O."/>
            <person name="Eren A.M."/>
            <person name="Jay Z.J."/>
            <person name="Klingelsmith K.B."/>
            <person name="Rusch D.B."/>
            <person name="Inskeep W.P."/>
        </authorList>
    </citation>
    <scope>NUCLEOTIDE SEQUENCE [LARGE SCALE GENOMIC DNA]</scope>
    <source>
        <strain evidence="2 3">WS</strain>
    </source>
</reference>
<evidence type="ECO:0000313" key="2">
    <source>
        <dbReference type="EMBL" id="RSN67850.1"/>
    </source>
</evidence>
<feature type="domain" description="UDP-N-acetylglucosamine 2-epimerase" evidence="1">
    <location>
        <begin position="28"/>
        <end position="356"/>
    </location>
</feature>
<sequence length="363" mass="41219">MTPDVIYIVGARPNFIKLAPLIKSIKGEVDFKIVHTGQHYDYEMNELFFRELDLPDPDYHLGVGSGSHGYQTGEMLIRIERVLEGERPKLVIVLGDTNTTLAGALAAVKLKIDVGHVEAGVRSRERFMPEEINRVLVDHMSSLLFAPTQRAVANLQSEGIRENIFLVGDVMFDSFLIYHDIAKRYYNIMEELGLKPKDYLLLTVHRAENTDSKERLSNILEAVSGSPWEVIFPAHPRTIAAMKRFSLIERIERAGNVRIIKPLGYLEMLVLEENAKKILTDSGGVQKEAYFLRVPCITLRERTEWMETVEEGWNVLVGADKSRISDAIVNFDGSERYNQYIFGNGGASDRITSIIKDFLRFKD</sequence>
<dbReference type="EC" id="5.1.3.14" evidence="2"/>
<dbReference type="GO" id="GO:0008761">
    <property type="term" value="F:UDP-N-acetylglucosamine 2-epimerase activity"/>
    <property type="evidence" value="ECO:0007669"/>
    <property type="project" value="UniProtKB-EC"/>
</dbReference>
<dbReference type="Pfam" id="PF02350">
    <property type="entry name" value="Epimerase_2"/>
    <property type="match status" value="1"/>
</dbReference>
<organism evidence="2 3">
    <name type="scientific">Candidatus Korarchaeum cryptofilum</name>
    <dbReference type="NCBI Taxonomy" id="498846"/>
    <lineage>
        <taxon>Archaea</taxon>
        <taxon>Thermoproteota</taxon>
        <taxon>Candidatus Korarchaeia</taxon>
        <taxon>Candidatus Korarchaeales</taxon>
        <taxon>Candidatus Korarchaeaceae</taxon>
        <taxon>Candidatus Korarchaeum</taxon>
    </lineage>
</organism>
<dbReference type="Proteomes" id="UP000278149">
    <property type="component" value="Unassembled WGS sequence"/>
</dbReference>
<dbReference type="AlphaFoldDB" id="A0A3R9WXR7"/>
<accession>A0A3R9WXR7</accession>
<dbReference type="CDD" id="cd03786">
    <property type="entry name" value="GTB_UDP-GlcNAc_2-Epimerase"/>
    <property type="match status" value="1"/>
</dbReference>
<proteinExistence type="predicted"/>
<dbReference type="PANTHER" id="PTHR43174:SF1">
    <property type="entry name" value="UDP-N-ACETYLGLUCOSAMINE 2-EPIMERASE"/>
    <property type="match status" value="1"/>
</dbReference>
<evidence type="ECO:0000313" key="3">
    <source>
        <dbReference type="Proteomes" id="UP000278149"/>
    </source>
</evidence>
<comment type="caution">
    <text evidence="2">The sequence shown here is derived from an EMBL/GenBank/DDBJ whole genome shotgun (WGS) entry which is preliminary data.</text>
</comment>
<evidence type="ECO:0000259" key="1">
    <source>
        <dbReference type="Pfam" id="PF02350"/>
    </source>
</evidence>
<dbReference type="PANTHER" id="PTHR43174">
    <property type="entry name" value="UDP-N-ACETYLGLUCOSAMINE 2-EPIMERASE"/>
    <property type="match status" value="1"/>
</dbReference>
<dbReference type="InterPro" id="IPR003331">
    <property type="entry name" value="UDP_GlcNAc_Epimerase_2_dom"/>
</dbReference>
<dbReference type="Gene3D" id="3.40.50.2000">
    <property type="entry name" value="Glycogen Phosphorylase B"/>
    <property type="match status" value="2"/>
</dbReference>
<protein>
    <submittedName>
        <fullName evidence="2">UDP-N-acetylglucosamine 2-epimerase (Non-hydrolyzing)</fullName>
        <ecNumber evidence="2">5.1.3.14</ecNumber>
    </submittedName>
</protein>